<name>A0A151WKQ9_9HYME</name>
<reference evidence="15 16" key="1">
    <citation type="submission" date="2015-09" db="EMBL/GenBank/DDBJ databases">
        <title>Trachymyrmex zeteki WGS genome.</title>
        <authorList>
            <person name="Nygaard S."/>
            <person name="Hu H."/>
            <person name="Boomsma J."/>
            <person name="Zhang G."/>
        </authorList>
    </citation>
    <scope>NUCLEOTIDE SEQUENCE [LARGE SCALE GENOMIC DNA]</scope>
    <source>
        <strain evidence="15">Tzet28-1</strain>
        <tissue evidence="15">Whole body</tissue>
    </source>
</reference>
<dbReference type="PROSITE" id="PS51296">
    <property type="entry name" value="RIESKE"/>
    <property type="match status" value="1"/>
</dbReference>
<dbReference type="Pfam" id="PF09165">
    <property type="entry name" value="Ubiq-Cytc-red_N"/>
    <property type="match status" value="1"/>
</dbReference>
<keyword evidence="3" id="KW-0812">Transmembrane</keyword>
<dbReference type="Pfam" id="PF02921">
    <property type="entry name" value="UCR_TM"/>
    <property type="match status" value="1"/>
</dbReference>
<dbReference type="EMBL" id="KQ983001">
    <property type="protein sequence ID" value="KYQ48426.1"/>
    <property type="molecule type" value="Genomic_DNA"/>
</dbReference>
<evidence type="ECO:0000256" key="4">
    <source>
        <dbReference type="ARBA" id="ARBA00022714"/>
    </source>
</evidence>
<keyword evidence="4" id="KW-0001">2Fe-2S</keyword>
<keyword evidence="12" id="KW-0496">Mitochondrion</keyword>
<dbReference type="InterPro" id="IPR017941">
    <property type="entry name" value="Rieske_2Fe-2S"/>
</dbReference>
<dbReference type="PANTHER" id="PTHR10134">
    <property type="entry name" value="CYTOCHROME B-C1 COMPLEX SUBUNIT RIESKE, MITOCHONDRIAL"/>
    <property type="match status" value="1"/>
</dbReference>
<keyword evidence="10" id="KW-1015">Disulfide bond</keyword>
<dbReference type="Gene3D" id="1.20.5.270">
    <property type="entry name" value="Ubiquinol cytochrome reductase, transmembrane domain"/>
    <property type="match status" value="1"/>
</dbReference>
<dbReference type="PRINTS" id="PR00162">
    <property type="entry name" value="RIESKE"/>
</dbReference>
<keyword evidence="7" id="KW-0408">Iron</keyword>
<dbReference type="Gene3D" id="2.102.10.10">
    <property type="entry name" value="Rieske [2Fe-2S] iron-sulphur domain"/>
    <property type="match status" value="1"/>
</dbReference>
<protein>
    <recommendedName>
        <fullName evidence="11">Cytochrome b-c1 complex subunit Rieske, mitochondrial</fullName>
        <ecNumber evidence="11">7.1.1.8</ecNumber>
    </recommendedName>
</protein>
<feature type="compositionally biased region" description="Basic and acidic residues" evidence="13">
    <location>
        <begin position="90"/>
        <end position="104"/>
    </location>
</feature>
<evidence type="ECO:0000256" key="3">
    <source>
        <dbReference type="ARBA" id="ARBA00022692"/>
    </source>
</evidence>
<evidence type="ECO:0000256" key="8">
    <source>
        <dbReference type="ARBA" id="ARBA00023014"/>
    </source>
</evidence>
<evidence type="ECO:0000313" key="16">
    <source>
        <dbReference type="Proteomes" id="UP000075809"/>
    </source>
</evidence>
<gene>
    <name evidence="15" type="ORF">ALC60_12482</name>
</gene>
<keyword evidence="11" id="KW-0249">Electron transport</keyword>
<keyword evidence="16" id="KW-1185">Reference proteome</keyword>
<keyword evidence="5" id="KW-0479">Metal-binding</keyword>
<dbReference type="SUPFAM" id="SSF50022">
    <property type="entry name" value="ISP domain"/>
    <property type="match status" value="1"/>
</dbReference>
<evidence type="ECO:0000256" key="7">
    <source>
        <dbReference type="ARBA" id="ARBA00023004"/>
    </source>
</evidence>
<evidence type="ECO:0000256" key="6">
    <source>
        <dbReference type="ARBA" id="ARBA00022989"/>
    </source>
</evidence>
<dbReference type="FunFam" id="2.102.10.10:FF:000001">
    <property type="entry name" value="Cytochrome b-c1 complex subunit Rieske, mitochondrial"/>
    <property type="match status" value="1"/>
</dbReference>
<dbReference type="GO" id="GO:0046872">
    <property type="term" value="F:metal ion binding"/>
    <property type="evidence" value="ECO:0007669"/>
    <property type="project" value="UniProtKB-KW"/>
</dbReference>
<comment type="miscellaneous">
    <text evidence="11">The Rieske protein is a high potential 2Fe-2S protein.</text>
</comment>
<feature type="domain" description="Rieske" evidence="14">
    <location>
        <begin position="170"/>
        <end position="265"/>
    </location>
</feature>
<dbReference type="InterPro" id="IPR036922">
    <property type="entry name" value="Rieske_2Fe-2S_sf"/>
</dbReference>
<keyword evidence="12" id="KW-0679">Respiratory chain</keyword>
<dbReference type="AlphaFoldDB" id="A0A151WKQ9"/>
<evidence type="ECO:0000313" key="15">
    <source>
        <dbReference type="EMBL" id="KYQ48426.1"/>
    </source>
</evidence>
<evidence type="ECO:0000256" key="9">
    <source>
        <dbReference type="ARBA" id="ARBA00023136"/>
    </source>
</evidence>
<dbReference type="InterPro" id="IPR005805">
    <property type="entry name" value="Rieske_Fe-S_prot_C"/>
</dbReference>
<evidence type="ECO:0000259" key="14">
    <source>
        <dbReference type="PROSITE" id="PS51296"/>
    </source>
</evidence>
<keyword evidence="6" id="KW-1133">Transmembrane helix</keyword>
<comment type="catalytic activity">
    <reaction evidence="11">
        <text>a quinol + 2 Fe(III)-[cytochrome c](out) = a quinone + 2 Fe(II)-[cytochrome c](out) + 2 H(+)(out)</text>
        <dbReference type="Rhea" id="RHEA:11484"/>
        <dbReference type="Rhea" id="RHEA-COMP:10350"/>
        <dbReference type="Rhea" id="RHEA-COMP:14399"/>
        <dbReference type="ChEBI" id="CHEBI:15378"/>
        <dbReference type="ChEBI" id="CHEBI:24646"/>
        <dbReference type="ChEBI" id="CHEBI:29033"/>
        <dbReference type="ChEBI" id="CHEBI:29034"/>
        <dbReference type="ChEBI" id="CHEBI:132124"/>
        <dbReference type="EC" id="7.1.1.8"/>
    </reaction>
</comment>
<keyword evidence="8" id="KW-0411">Iron-sulfur</keyword>
<dbReference type="InterPro" id="IPR015248">
    <property type="entry name" value="UQCRFS1_N"/>
</dbReference>
<feature type="region of interest" description="Disordered" evidence="13">
    <location>
        <begin position="90"/>
        <end position="114"/>
    </location>
</feature>
<dbReference type="InterPro" id="IPR014349">
    <property type="entry name" value="Rieske_Fe-S_prot"/>
</dbReference>
<evidence type="ECO:0000256" key="10">
    <source>
        <dbReference type="ARBA" id="ARBA00023157"/>
    </source>
</evidence>
<dbReference type="STRING" id="64791.A0A151WKQ9"/>
<dbReference type="InterPro" id="IPR037008">
    <property type="entry name" value="bc1_Rieske_TM_sf"/>
</dbReference>
<dbReference type="Pfam" id="PF00355">
    <property type="entry name" value="Rieske"/>
    <property type="match status" value="1"/>
</dbReference>
<dbReference type="InterPro" id="IPR006317">
    <property type="entry name" value="Ubiquinol_cyt_c_Rdtase_Fe-S-su"/>
</dbReference>
<evidence type="ECO:0000256" key="1">
    <source>
        <dbReference type="ARBA" id="ARBA00004167"/>
    </source>
</evidence>
<sequence length="268" mass="29045">MNVIAKSTTLSPFLRATATVVSNGGMPVAATGKVTKPKITVPVPFRRRLQQTTYQDFLTGPTCISSGVAVSTQIHQRRLAHTDIQWPDFNDYRQPEVQDPHAKSQDSAPSRKGGSVAGVYSAKVVVHNLVGMMSPTADVLAMSKIEINLGSIPEGKSAIFKWRGKPLFVRHRIASEIATEGKVNVANLRDPEEDSARTKDPKWLVIIGVCTHLGCVPIANAGDFGGYYCPCHGSHYDASGRIRKGPAPLNLEVPPYEFIEDGKMLIVG</sequence>
<keyword evidence="11" id="KW-0813">Transport</keyword>
<proteinExistence type="inferred from homology"/>
<comment type="subcellular location">
    <subcellularLocation>
        <location evidence="1">Membrane</location>
        <topology evidence="1">Single-pass membrane protein</topology>
    </subcellularLocation>
    <subcellularLocation>
        <location evidence="12">Mitochondrion inner membrane</location>
    </subcellularLocation>
</comment>
<dbReference type="Proteomes" id="UP000075809">
    <property type="component" value="Unassembled WGS sequence"/>
</dbReference>
<evidence type="ECO:0000256" key="13">
    <source>
        <dbReference type="SAM" id="MobiDB-lite"/>
    </source>
</evidence>
<dbReference type="EC" id="7.1.1.8" evidence="11"/>
<accession>A0A151WKQ9</accession>
<evidence type="ECO:0000256" key="11">
    <source>
        <dbReference type="RuleBase" id="RU004494"/>
    </source>
</evidence>
<organism evidence="15 16">
    <name type="scientific">Mycetomoellerius zeteki</name>
    <dbReference type="NCBI Taxonomy" id="64791"/>
    <lineage>
        <taxon>Eukaryota</taxon>
        <taxon>Metazoa</taxon>
        <taxon>Ecdysozoa</taxon>
        <taxon>Arthropoda</taxon>
        <taxon>Hexapoda</taxon>
        <taxon>Insecta</taxon>
        <taxon>Pterygota</taxon>
        <taxon>Neoptera</taxon>
        <taxon>Endopterygota</taxon>
        <taxon>Hymenoptera</taxon>
        <taxon>Apocrita</taxon>
        <taxon>Aculeata</taxon>
        <taxon>Formicoidea</taxon>
        <taxon>Formicidae</taxon>
        <taxon>Myrmicinae</taxon>
        <taxon>Mycetomoellerius</taxon>
    </lineage>
</organism>
<dbReference type="GO" id="GO:0008121">
    <property type="term" value="F:quinol-cytochrome-c reductase activity"/>
    <property type="evidence" value="ECO:0007669"/>
    <property type="project" value="UniProtKB-EC"/>
</dbReference>
<evidence type="ECO:0000256" key="5">
    <source>
        <dbReference type="ARBA" id="ARBA00022723"/>
    </source>
</evidence>
<dbReference type="CDD" id="cd03470">
    <property type="entry name" value="Rieske_cytochrome_bc1"/>
    <property type="match status" value="1"/>
</dbReference>
<keyword evidence="9" id="KW-0472">Membrane</keyword>
<dbReference type="GO" id="GO:0005743">
    <property type="term" value="C:mitochondrial inner membrane"/>
    <property type="evidence" value="ECO:0007669"/>
    <property type="project" value="UniProtKB-SubCell"/>
</dbReference>
<dbReference type="SUPFAM" id="SSF81502">
    <property type="entry name" value="ISP transmembrane anchor"/>
    <property type="match status" value="1"/>
</dbReference>
<dbReference type="InterPro" id="IPR004192">
    <property type="entry name" value="Rieske_TM"/>
</dbReference>
<comment type="cofactor">
    <cofactor evidence="11">
        <name>[2Fe-2S] cluster</name>
        <dbReference type="ChEBI" id="CHEBI:190135"/>
    </cofactor>
    <text evidence="11">Binds 1 [2Fe-2S] cluster per subunit.</text>
</comment>
<evidence type="ECO:0000256" key="12">
    <source>
        <dbReference type="RuleBase" id="RU004495"/>
    </source>
</evidence>
<evidence type="ECO:0000256" key="2">
    <source>
        <dbReference type="ARBA" id="ARBA00010651"/>
    </source>
</evidence>
<comment type="similarity">
    <text evidence="2">Belongs to the Rieske iron-sulfur protein family.</text>
</comment>
<dbReference type="GO" id="GO:0051537">
    <property type="term" value="F:2 iron, 2 sulfur cluster binding"/>
    <property type="evidence" value="ECO:0007669"/>
    <property type="project" value="UniProtKB-KW"/>
</dbReference>
<dbReference type="NCBIfam" id="TIGR01416">
    <property type="entry name" value="Rieske_proteo"/>
    <property type="match status" value="1"/>
</dbReference>